<dbReference type="EMBL" id="FUHU01000020">
    <property type="protein sequence ID" value="SJM52110.1"/>
    <property type="molecule type" value="Genomic_DNA"/>
</dbReference>
<feature type="transmembrane region" description="Helical" evidence="1">
    <location>
        <begin position="68"/>
        <end position="94"/>
    </location>
</feature>
<dbReference type="AlphaFoldDB" id="A0A1R4F810"/>
<keyword evidence="1" id="KW-0472">Membrane</keyword>
<keyword evidence="1" id="KW-1133">Transmembrane helix</keyword>
<sequence length="150" mass="14941">MIAAVSLVAVLAGLALNLLLVGSGRAAMLPSFTFGISCAALGAAILALAAPVRGAAKGSRRIDFKYALAVLAAAKAGIVVGALMGGYALGALAFVLTRPVTVGETVVHLAIAAIGGVALAVCGIIAEGWCKLPPEDDEQADERKPSLGYQ</sequence>
<feature type="transmembrane region" description="Helical" evidence="1">
    <location>
        <begin position="106"/>
        <end position="126"/>
    </location>
</feature>
<reference evidence="2 3" key="1">
    <citation type="submission" date="2017-02" db="EMBL/GenBank/DDBJ databases">
        <authorList>
            <person name="Peterson S.W."/>
        </authorList>
    </citation>
    <scope>NUCLEOTIDE SEQUENCE [LARGE SCALE GENOMIC DNA]</scope>
    <source>
        <strain evidence="2 3">LMG 22410</strain>
    </source>
</reference>
<dbReference type="Proteomes" id="UP000195787">
    <property type="component" value="Unassembled WGS sequence"/>
</dbReference>
<evidence type="ECO:0000313" key="3">
    <source>
        <dbReference type="Proteomes" id="UP000195787"/>
    </source>
</evidence>
<gene>
    <name evidence="2" type="ORF">CZ674_03015</name>
</gene>
<evidence type="ECO:0000256" key="1">
    <source>
        <dbReference type="SAM" id="Phobius"/>
    </source>
</evidence>
<proteinExistence type="predicted"/>
<evidence type="ECO:0000313" key="2">
    <source>
        <dbReference type="EMBL" id="SJM52110.1"/>
    </source>
</evidence>
<protein>
    <submittedName>
        <fullName evidence="2">Secreted protein</fullName>
    </submittedName>
</protein>
<keyword evidence="1" id="KW-0812">Transmembrane</keyword>
<dbReference type="InterPro" id="IPR021517">
    <property type="entry name" value="DUF3180"/>
</dbReference>
<feature type="transmembrane region" description="Helical" evidence="1">
    <location>
        <begin position="36"/>
        <end position="56"/>
    </location>
</feature>
<name>A0A1R4F810_9MICO</name>
<keyword evidence="3" id="KW-1185">Reference proteome</keyword>
<accession>A0A1R4F810</accession>
<organism evidence="2 3">
    <name type="scientific">Agrococcus casei LMG 22410</name>
    <dbReference type="NCBI Taxonomy" id="1255656"/>
    <lineage>
        <taxon>Bacteria</taxon>
        <taxon>Bacillati</taxon>
        <taxon>Actinomycetota</taxon>
        <taxon>Actinomycetes</taxon>
        <taxon>Micrococcales</taxon>
        <taxon>Microbacteriaceae</taxon>
        <taxon>Agrococcus</taxon>
    </lineage>
</organism>
<dbReference type="Pfam" id="PF11377">
    <property type="entry name" value="DUF3180"/>
    <property type="match status" value="1"/>
</dbReference>